<protein>
    <submittedName>
        <fullName evidence="4">CD79b molecule, immunoglobulin-associated beta</fullName>
    </submittedName>
</protein>
<dbReference type="PANTHER" id="PTHR14334:SF2">
    <property type="entry name" value="B-CELL ANTIGEN RECEPTOR COMPLEX-ASSOCIATED PROTEIN BETA CHAIN"/>
    <property type="match status" value="1"/>
</dbReference>
<feature type="transmembrane region" description="Helical" evidence="2">
    <location>
        <begin position="184"/>
        <end position="202"/>
    </location>
</feature>
<dbReference type="GO" id="GO:0030183">
    <property type="term" value="P:B cell differentiation"/>
    <property type="evidence" value="ECO:0007669"/>
    <property type="project" value="TreeGrafter"/>
</dbReference>
<dbReference type="Proteomes" id="UP000472277">
    <property type="component" value="Chromosome 2"/>
</dbReference>
<dbReference type="FunCoup" id="A0A674AVB7">
    <property type="interactions" value="1243"/>
</dbReference>
<organism evidence="4 5">
    <name type="scientific">Salmo trutta</name>
    <name type="common">Brown trout</name>
    <dbReference type="NCBI Taxonomy" id="8032"/>
    <lineage>
        <taxon>Eukaryota</taxon>
        <taxon>Metazoa</taxon>
        <taxon>Chordata</taxon>
        <taxon>Craniata</taxon>
        <taxon>Vertebrata</taxon>
        <taxon>Euteleostomi</taxon>
        <taxon>Actinopterygii</taxon>
        <taxon>Neopterygii</taxon>
        <taxon>Teleostei</taxon>
        <taxon>Protacanthopterygii</taxon>
        <taxon>Salmoniformes</taxon>
        <taxon>Salmonidae</taxon>
        <taxon>Salmoninae</taxon>
        <taxon>Salmo</taxon>
    </lineage>
</organism>
<dbReference type="OMA" id="PVHFICY"/>
<gene>
    <name evidence="4" type="primary">cd79b</name>
</gene>
<keyword evidence="1" id="KW-0393">Immunoglobulin domain</keyword>
<proteinExistence type="predicted"/>
<reference evidence="4" key="1">
    <citation type="submission" date="2025-08" db="UniProtKB">
        <authorList>
            <consortium name="Ensembl"/>
        </authorList>
    </citation>
    <scope>IDENTIFICATION</scope>
</reference>
<keyword evidence="2" id="KW-0472">Membrane</keyword>
<feature type="transmembrane region" description="Helical" evidence="2">
    <location>
        <begin position="12"/>
        <end position="30"/>
    </location>
</feature>
<dbReference type="InterPro" id="IPR007110">
    <property type="entry name" value="Ig-like_dom"/>
</dbReference>
<dbReference type="InterPro" id="IPR013783">
    <property type="entry name" value="Ig-like_fold"/>
</dbReference>
<evidence type="ECO:0000256" key="1">
    <source>
        <dbReference type="ARBA" id="ARBA00023319"/>
    </source>
</evidence>
<keyword evidence="2" id="KW-0812">Transmembrane</keyword>
<dbReference type="Gene3D" id="2.60.40.10">
    <property type="entry name" value="Immunoglobulins"/>
    <property type="match status" value="1"/>
</dbReference>
<dbReference type="GO" id="GO:0009897">
    <property type="term" value="C:external side of plasma membrane"/>
    <property type="evidence" value="ECO:0007669"/>
    <property type="project" value="TreeGrafter"/>
</dbReference>
<reference evidence="4" key="2">
    <citation type="submission" date="2025-09" db="UniProtKB">
        <authorList>
            <consortium name="Ensembl"/>
        </authorList>
    </citation>
    <scope>IDENTIFICATION</scope>
</reference>
<keyword evidence="2" id="KW-1133">Transmembrane helix</keyword>
<dbReference type="GO" id="GO:0019815">
    <property type="term" value="C:B cell receptor complex"/>
    <property type="evidence" value="ECO:0007669"/>
    <property type="project" value="TreeGrafter"/>
</dbReference>
<dbReference type="PROSITE" id="PS50835">
    <property type="entry name" value="IG_LIKE"/>
    <property type="match status" value="1"/>
</dbReference>
<dbReference type="InterPro" id="IPR003599">
    <property type="entry name" value="Ig_sub"/>
</dbReference>
<evidence type="ECO:0000313" key="4">
    <source>
        <dbReference type="Ensembl" id="ENSSTUP00000062406.1"/>
    </source>
</evidence>
<dbReference type="GeneTree" id="ENSGT00940000154363"/>
<sequence length="257" mass="28864">MRNQTVVTPTDAGVSLHATVKVLFFCIDYFGPVQLVLLQSTVVMLTTMCWLLVGCCGLAFVNLSVALNSILQVTQKPRFYGVKTNRIVTIFCVISDPNQSATVEWYKASEYNATRKKIEGDRVTVRQKSMLQNASIELSHVETKDTGLYFCHVNNITWGPGTELQVHRPSHPENAERRSKMKDALIFLQALLLTLLALAPLLRHQSLLKKEDAIYEEPEHDHIYEGLEIEHCGGLYEDISMYAQPGPAEAAAAWKQE</sequence>
<dbReference type="AlphaFoldDB" id="A0A674AVB7"/>
<evidence type="ECO:0000313" key="5">
    <source>
        <dbReference type="Proteomes" id="UP000472277"/>
    </source>
</evidence>
<dbReference type="CDD" id="cd00099">
    <property type="entry name" value="IgV"/>
    <property type="match status" value="1"/>
</dbReference>
<evidence type="ECO:0000259" key="3">
    <source>
        <dbReference type="PROSITE" id="PS50835"/>
    </source>
</evidence>
<dbReference type="GO" id="GO:0050853">
    <property type="term" value="P:B cell receptor signaling pathway"/>
    <property type="evidence" value="ECO:0007669"/>
    <property type="project" value="TreeGrafter"/>
</dbReference>
<dbReference type="PANTHER" id="PTHR14334">
    <property type="entry name" value="B-CELL ANTIGEN RECEPTOR COMPLEX-ASSOCIATED PROTEIN"/>
    <property type="match status" value="1"/>
</dbReference>
<dbReference type="Ensembl" id="ENSSTUT00000065839.1">
    <property type="protein sequence ID" value="ENSSTUP00000062406.1"/>
    <property type="gene ID" value="ENSSTUG00000027061.1"/>
</dbReference>
<name>A0A674AVB7_SALTR</name>
<dbReference type="InterPro" id="IPR013106">
    <property type="entry name" value="Ig_V-set"/>
</dbReference>
<dbReference type="InParanoid" id="A0A674AVB7"/>
<dbReference type="SUPFAM" id="SSF48726">
    <property type="entry name" value="Immunoglobulin"/>
    <property type="match status" value="1"/>
</dbReference>
<keyword evidence="5" id="KW-1185">Reference proteome</keyword>
<dbReference type="InterPro" id="IPR036179">
    <property type="entry name" value="Ig-like_dom_sf"/>
</dbReference>
<feature type="domain" description="Ig-like" evidence="3">
    <location>
        <begin position="88"/>
        <end position="167"/>
    </location>
</feature>
<dbReference type="Pfam" id="PF07686">
    <property type="entry name" value="V-set"/>
    <property type="match status" value="1"/>
</dbReference>
<dbReference type="SMART" id="SM00409">
    <property type="entry name" value="IG"/>
    <property type="match status" value="1"/>
</dbReference>
<feature type="transmembrane region" description="Helical" evidence="2">
    <location>
        <begin position="50"/>
        <end position="71"/>
    </location>
</feature>
<evidence type="ECO:0000256" key="2">
    <source>
        <dbReference type="SAM" id="Phobius"/>
    </source>
</evidence>
<accession>A0A674AVB7</accession>